<dbReference type="FunFam" id="2.30.42.10:FF:000084">
    <property type="entry name" value="Tyrosine-protein phosphatase non-receptor type 13"/>
    <property type="match status" value="1"/>
</dbReference>
<dbReference type="PIRSF" id="PIRSF000933">
    <property type="entry name" value="Tyr-Ptase_nr13"/>
    <property type="match status" value="1"/>
</dbReference>
<feature type="region of interest" description="Disordered" evidence="9">
    <location>
        <begin position="143"/>
        <end position="181"/>
    </location>
</feature>
<feature type="domain" description="PDZ" evidence="12">
    <location>
        <begin position="225"/>
        <end position="311"/>
    </location>
</feature>
<evidence type="ECO:0000259" key="10">
    <source>
        <dbReference type="PROSITE" id="PS50055"/>
    </source>
</evidence>
<dbReference type="SMART" id="SM00194">
    <property type="entry name" value="PTPc"/>
    <property type="match status" value="1"/>
</dbReference>
<dbReference type="GO" id="GO:0036312">
    <property type="term" value="F:phosphatidylinositol 3-kinase regulatory subunit binding"/>
    <property type="evidence" value="ECO:0007669"/>
    <property type="project" value="TreeGrafter"/>
</dbReference>
<evidence type="ECO:0000256" key="9">
    <source>
        <dbReference type="SAM" id="MobiDB-lite"/>
    </source>
</evidence>
<dbReference type="CDD" id="cd06792">
    <property type="entry name" value="PDZ2-PTPN13_FRMPD2-like"/>
    <property type="match status" value="1"/>
</dbReference>
<feature type="domain" description="PDZ" evidence="12">
    <location>
        <begin position="924"/>
        <end position="1005"/>
    </location>
</feature>
<keyword evidence="8" id="KW-0175">Coiled coil</keyword>
<dbReference type="Pfam" id="PF00595">
    <property type="entry name" value="PDZ"/>
    <property type="match status" value="5"/>
</dbReference>
<feature type="compositionally biased region" description="Acidic residues" evidence="9">
    <location>
        <begin position="1299"/>
        <end position="1309"/>
    </location>
</feature>
<keyword evidence="13" id="KW-0675">Receptor</keyword>
<reference evidence="13 14" key="1">
    <citation type="journal article" date="2020" name="Nature">
        <title>Six reference-quality genomes reveal evolution of bat adaptations.</title>
        <authorList>
            <person name="Jebb D."/>
            <person name="Huang Z."/>
            <person name="Pippel M."/>
            <person name="Hughes G.M."/>
            <person name="Lavrichenko K."/>
            <person name="Devanna P."/>
            <person name="Winkler S."/>
            <person name="Jermiin L.S."/>
            <person name="Skirmuntt E.C."/>
            <person name="Katzourakis A."/>
            <person name="Burkitt-Gray L."/>
            <person name="Ray D.A."/>
            <person name="Sullivan K.A.M."/>
            <person name="Roscito J.G."/>
            <person name="Kirilenko B.M."/>
            <person name="Davalos L.M."/>
            <person name="Corthals A.P."/>
            <person name="Power M.L."/>
            <person name="Jones G."/>
            <person name="Ransome R.D."/>
            <person name="Dechmann D.K.N."/>
            <person name="Locatelli A.G."/>
            <person name="Puechmaille S.J."/>
            <person name="Fedrigo O."/>
            <person name="Jarvis E.D."/>
            <person name="Hiller M."/>
            <person name="Vernes S.C."/>
            <person name="Myers E.W."/>
            <person name="Teeling E.C."/>
        </authorList>
    </citation>
    <scope>NUCLEOTIDE SEQUENCE [LARGE SCALE GENOMIC DNA]</scope>
    <source>
        <strain evidence="13">Bat1K_MPI-CBG_1</strain>
    </source>
</reference>
<dbReference type="SMART" id="SM00404">
    <property type="entry name" value="PTPc_motif"/>
    <property type="match status" value="1"/>
</dbReference>
<evidence type="ECO:0000256" key="1">
    <source>
        <dbReference type="ARBA" id="ARBA00004123"/>
    </source>
</evidence>
<dbReference type="FunFam" id="2.30.42.10:FF:000105">
    <property type="entry name" value="Tyrosine-protein phosphatase non-receptor type 13"/>
    <property type="match status" value="1"/>
</dbReference>
<dbReference type="Gene3D" id="2.30.42.10">
    <property type="match status" value="5"/>
</dbReference>
<dbReference type="CDD" id="cd06697">
    <property type="entry name" value="PDZ5_PTPN13-like"/>
    <property type="match status" value="1"/>
</dbReference>
<keyword evidence="4" id="KW-0677">Repeat</keyword>
<gene>
    <name evidence="13" type="ORF">HJG60_015808</name>
</gene>
<feature type="region of interest" description="Disordered" evidence="9">
    <location>
        <begin position="366"/>
        <end position="389"/>
    </location>
</feature>
<feature type="compositionally biased region" description="Basic and acidic residues" evidence="9">
    <location>
        <begin position="79"/>
        <end position="94"/>
    </location>
</feature>
<dbReference type="InterPro" id="IPR003595">
    <property type="entry name" value="Tyr_Pase_cat"/>
</dbReference>
<evidence type="ECO:0000256" key="7">
    <source>
        <dbReference type="PIRSR" id="PIRSR000933-51"/>
    </source>
</evidence>
<dbReference type="GO" id="GO:0005634">
    <property type="term" value="C:nucleus"/>
    <property type="evidence" value="ECO:0007669"/>
    <property type="project" value="UniProtKB-SubCell"/>
</dbReference>
<keyword evidence="5" id="KW-0539">Nucleus</keyword>
<feature type="compositionally biased region" description="Polar residues" evidence="9">
    <location>
        <begin position="819"/>
        <end position="832"/>
    </location>
</feature>
<dbReference type="PRINTS" id="PR00700">
    <property type="entry name" value="PRTYPHPHTASE"/>
</dbReference>
<dbReference type="PROSITE" id="PS50106">
    <property type="entry name" value="PDZ"/>
    <property type="match status" value="5"/>
</dbReference>
<dbReference type="EMBL" id="JABVXQ010000001">
    <property type="protein sequence ID" value="KAF6132366.1"/>
    <property type="molecule type" value="Genomic_DNA"/>
</dbReference>
<evidence type="ECO:0000256" key="4">
    <source>
        <dbReference type="ARBA" id="ARBA00022737"/>
    </source>
</evidence>
<feature type="region of interest" description="Disordered" evidence="9">
    <location>
        <begin position="743"/>
        <end position="801"/>
    </location>
</feature>
<dbReference type="CDD" id="cd23072">
    <property type="entry name" value="PDZ1_PTPN13-like"/>
    <property type="match status" value="1"/>
</dbReference>
<feature type="region of interest" description="Disordered" evidence="9">
    <location>
        <begin position="404"/>
        <end position="493"/>
    </location>
</feature>
<dbReference type="InterPro" id="IPR012153">
    <property type="entry name" value="PTPN13"/>
</dbReference>
<dbReference type="GO" id="GO:0004725">
    <property type="term" value="F:protein tyrosine phosphatase activity"/>
    <property type="evidence" value="ECO:0007669"/>
    <property type="project" value="InterPro"/>
</dbReference>
<feature type="domain" description="PDZ" evidence="12">
    <location>
        <begin position="1019"/>
        <end position="1102"/>
    </location>
</feature>
<feature type="binding site" evidence="7">
    <location>
        <position position="1530"/>
    </location>
    <ligand>
        <name>substrate</name>
    </ligand>
</feature>
<evidence type="ECO:0000259" key="11">
    <source>
        <dbReference type="PROSITE" id="PS50056"/>
    </source>
</evidence>
<dbReference type="InterPro" id="IPR000387">
    <property type="entry name" value="Tyr_Pase_dom"/>
</dbReference>
<keyword evidence="3" id="KW-0963">Cytoplasm</keyword>
<comment type="subcellular location">
    <subcellularLocation>
        <location evidence="2">Cytoplasm</location>
    </subcellularLocation>
    <subcellularLocation>
        <location evidence="1">Nucleus</location>
    </subcellularLocation>
</comment>
<feature type="domain" description="PDZ" evidence="12">
    <location>
        <begin position="500"/>
        <end position="590"/>
    </location>
</feature>
<organism evidence="13 14">
    <name type="scientific">Phyllostomus discolor</name>
    <name type="common">pale spear-nosed bat</name>
    <dbReference type="NCBI Taxonomy" id="89673"/>
    <lineage>
        <taxon>Eukaryota</taxon>
        <taxon>Metazoa</taxon>
        <taxon>Chordata</taxon>
        <taxon>Craniata</taxon>
        <taxon>Vertebrata</taxon>
        <taxon>Euteleostomi</taxon>
        <taxon>Mammalia</taxon>
        <taxon>Eutheria</taxon>
        <taxon>Laurasiatheria</taxon>
        <taxon>Chiroptera</taxon>
        <taxon>Yangochiroptera</taxon>
        <taxon>Phyllostomidae</taxon>
        <taxon>Phyllostominae</taxon>
        <taxon>Phyllostomus</taxon>
    </lineage>
</organism>
<feature type="compositionally biased region" description="Polar residues" evidence="9">
    <location>
        <begin position="406"/>
        <end position="417"/>
    </location>
</feature>
<evidence type="ECO:0000256" key="6">
    <source>
        <dbReference type="PIRSR" id="PIRSR000933-50"/>
    </source>
</evidence>
<feature type="domain" description="Tyrosine-protein phosphatase" evidence="10">
    <location>
        <begin position="1365"/>
        <end position="1619"/>
    </location>
</feature>
<dbReference type="SUPFAM" id="SSF50156">
    <property type="entry name" value="PDZ domain-like"/>
    <property type="match status" value="5"/>
</dbReference>
<dbReference type="SMART" id="SM00228">
    <property type="entry name" value="PDZ"/>
    <property type="match status" value="5"/>
</dbReference>
<protein>
    <submittedName>
        <fullName evidence="13">Protein tyrosine phosphatase non-receptor type 13</fullName>
    </submittedName>
</protein>
<dbReference type="Pfam" id="PF00102">
    <property type="entry name" value="Y_phosphatase"/>
    <property type="match status" value="1"/>
</dbReference>
<feature type="domain" description="Tyrosine specific protein phosphatases" evidence="11">
    <location>
        <begin position="1541"/>
        <end position="1610"/>
    </location>
</feature>
<dbReference type="PROSITE" id="PS50056">
    <property type="entry name" value="TYR_PHOSPHATASE_2"/>
    <property type="match status" value="1"/>
</dbReference>
<dbReference type="InterPro" id="IPR052074">
    <property type="entry name" value="NonRcpt_TyrProt_Phosphatase"/>
</dbReference>
<feature type="region of interest" description="Disordered" evidence="9">
    <location>
        <begin position="1291"/>
        <end position="1320"/>
    </location>
</feature>
<evidence type="ECO:0000313" key="14">
    <source>
        <dbReference type="Proteomes" id="UP000664940"/>
    </source>
</evidence>
<dbReference type="Proteomes" id="UP000664940">
    <property type="component" value="Unassembled WGS sequence"/>
</dbReference>
<sequence length="1637" mass="179689">MRARQSNQDAQDIERASFRSLNLQAESVRGFNMGRAVSTGSLASSTLNKLAVRPLSVQAEILKRLSCSELSLYQPLQKSAKEKSEKTSWEEKPRGMSKSYHDLSQASLYPHRKNPHVVVNLESPSQTIAELVGKPFHQMARSDTESLTGVTKPNNSKSVASLNRSPERRKHESDFSSFEDPGQAHVIGMTLHSSGNSSSQVPLNENDGLHKRWSIASSPEREITLVNLKKDAKYGLGFQIIGGEKMGRLDLGVFISSVTPGGPADLDGCLKPGDRLISVNSVSLEGVSHHAAIEILQNAPEDVTLVISQPKEKISKVPSTPVHIANGMKNYMKKASYMQDSAIESSEDHRWSRGALRHISESSFGLSGGLREGSLSSQDSRTESASLSQSQVNGFFASHVGERTWQESQHGSHSPSVVSKGPEKKRTSTDSNQSKAKKPGISDATDYSDRGDSDMDEATYSSSQDHQTPKKEPSSSMNTSNKMNFKTFPSSPPKPGDIFEVELTKNDNSLGISVTVLFDKGGVNTSVRHGGIYVKAVIPKGAAELDGRIHKGDRVLAVNGVSLEGATHKQAVETLRNTGQLVHLLLEKGQSPASKEHVPVTPQCTLPESDGQGQVAEKMMKKMTSVKDYSFVTEENTFEVKLFKNSSGLGFSFSREDNVIPEQMNTSIVRVKKLFPGQPAAESGKIDVGDVILKVNGASLKGLSQQEVISALRGTSPEVSLLLCRPPPGVLPEIDPALLTPLHSPAQVLPNNSKDPSPPACAGQGSSSDENEMSDKGKKQCVSSCRRDSYSDSSGSGEEDLVKAPAKIPNMNWSSALHQTTSHAASQAQNQHEATKSQEETICTMFYYPQKIPNKPGHEHSNPPSPSALDETSGPPETECISTNVTDKYHIHHTSEPRRQESLKSLKNDLENHLEDLEQEVELIITLIKSEKGSLGFTVTKGNQSIGCYVHDVIQDPAKSDGRLKPGDRLIKVNDTDVTNMTHTDTVNLLRAAPKTVRLVLGRVLELPKMPVLPHLLPDIMLTCNKEELGFSLSGGHDSLHQVVYISDINPRSVAAVEGNLQLLDIIHCVNGVSTQSMTLEEAKRVLDMSLPAVVLKATRDGQPVVPSSRKYAVSSPQSAKANGHHTSEPCGKPALTPNNSFSKVNGEEIIEILCPEEKHSTYQMKGLTNLILSKGSFPNQSSSFSTCPNYSESDVQEDDIYDDPQEAEVIQSLLDVVDEEAQNLLNQNNAAGGACVPGTLKTNGKLAEEKAEDTDCDGSPLPNFTESTRMNGCEEYCEEKVKTERLIQNSQERRTDGDEMTWESDESPIETTNHEDSHKGHPFLTNEELAALPIVKVLPSGKYTGPNLKSVIRMLRGLLEQGIPSKELENLQELKPLDQCLIGQTKENRKKNRYKNILPYDATRVPLGDEGGYINASFIKMPVGKEEFVYIACQGPLPTTVGDFWQMIWEQKSTVIAMMTQEVEGEKIKCQRYWPNVLGRTTMVSNRLQLALVKMQLLKGFVVRAMTLEDIQTGEVRHISHLNFTAWPDHDTPSQPDDLLTFISYMRHMHSSGPIITHCSAGIGRSGTLICIDVVLGLISQDLEFDISDLVRCMRLQRHGMVQTQDQYIFCYQVILYVLTRLQAEEEEKEQPQPLK</sequence>
<dbReference type="FunFam" id="2.30.42.10:FF:000129">
    <property type="entry name" value="Tyrosine-protein phosphatase non-receptor type 13"/>
    <property type="match status" value="1"/>
</dbReference>
<evidence type="ECO:0000313" key="13">
    <source>
        <dbReference type="EMBL" id="KAF6132366.1"/>
    </source>
</evidence>
<dbReference type="SUPFAM" id="SSF52799">
    <property type="entry name" value="(Phosphotyrosine protein) phosphatases II"/>
    <property type="match status" value="1"/>
</dbReference>
<dbReference type="CDD" id="cd06696">
    <property type="entry name" value="PDZ4_PTPN13-like"/>
    <property type="match status" value="1"/>
</dbReference>
<evidence type="ECO:0000256" key="2">
    <source>
        <dbReference type="ARBA" id="ARBA00004496"/>
    </source>
</evidence>
<dbReference type="InterPro" id="IPR029021">
    <property type="entry name" value="Prot-tyrosine_phosphatase-like"/>
</dbReference>
<feature type="binding site" evidence="7">
    <location>
        <begin position="1560"/>
        <end position="1566"/>
    </location>
    <ligand>
        <name>substrate</name>
    </ligand>
</feature>
<accession>A0A834EX00</accession>
<feature type="region of interest" description="Disordered" evidence="9">
    <location>
        <begin position="1106"/>
        <end position="1139"/>
    </location>
</feature>
<comment type="caution">
    <text evidence="13">The sequence shown here is derived from an EMBL/GenBank/DDBJ whole genome shotgun (WGS) entry which is preliminary data.</text>
</comment>
<evidence type="ECO:0000259" key="12">
    <source>
        <dbReference type="PROSITE" id="PS50106"/>
    </source>
</evidence>
<dbReference type="FunFam" id="3.90.190.10:FF:000034">
    <property type="entry name" value="Tyrosine-protein phosphatase non-receptor type 13"/>
    <property type="match status" value="1"/>
</dbReference>
<dbReference type="GO" id="GO:0005737">
    <property type="term" value="C:cytoplasm"/>
    <property type="evidence" value="ECO:0007669"/>
    <property type="project" value="UniProtKB-SubCell"/>
</dbReference>
<feature type="region of interest" description="Disordered" evidence="9">
    <location>
        <begin position="853"/>
        <end position="881"/>
    </location>
</feature>
<dbReference type="FunFam" id="2.30.42.10:FF:000086">
    <property type="entry name" value="Tyrosine-protein phosphatase non-receptor type 13"/>
    <property type="match status" value="1"/>
</dbReference>
<feature type="compositionally biased region" description="Basic and acidic residues" evidence="9">
    <location>
        <begin position="165"/>
        <end position="174"/>
    </location>
</feature>
<proteinExistence type="predicted"/>
<name>A0A834EX00_9CHIR</name>
<feature type="region of interest" description="Disordered" evidence="9">
    <location>
        <begin position="76"/>
        <end position="101"/>
    </location>
</feature>
<dbReference type="Gene3D" id="3.90.190.10">
    <property type="entry name" value="Protein tyrosine phosphatase superfamily"/>
    <property type="match status" value="1"/>
</dbReference>
<dbReference type="InterPro" id="IPR001478">
    <property type="entry name" value="PDZ"/>
</dbReference>
<feature type="coiled-coil region" evidence="8">
    <location>
        <begin position="900"/>
        <end position="927"/>
    </location>
</feature>
<dbReference type="FunFam" id="2.30.42.10:FF:000174">
    <property type="entry name" value="Tyrosine-protein phosphatase non-receptor type 13"/>
    <property type="match status" value="1"/>
</dbReference>
<feature type="compositionally biased region" description="Polar residues" evidence="9">
    <location>
        <begin position="474"/>
        <end position="489"/>
    </location>
</feature>
<dbReference type="InterPro" id="IPR036034">
    <property type="entry name" value="PDZ_sf"/>
</dbReference>
<dbReference type="InterPro" id="IPR000242">
    <property type="entry name" value="PTP_cat"/>
</dbReference>
<feature type="region of interest" description="Disordered" evidence="9">
    <location>
        <begin position="819"/>
        <end position="838"/>
    </location>
</feature>
<dbReference type="PANTHER" id="PTHR46900">
    <property type="entry name" value="TYROSINE-PROTEIN PHOSPHATASE NON-RECEPTOR TYPE 13"/>
    <property type="match status" value="1"/>
</dbReference>
<evidence type="ECO:0000256" key="5">
    <source>
        <dbReference type="ARBA" id="ARBA00023242"/>
    </source>
</evidence>
<feature type="compositionally biased region" description="Polar residues" evidence="9">
    <location>
        <begin position="145"/>
        <end position="164"/>
    </location>
</feature>
<dbReference type="PANTHER" id="PTHR46900:SF1">
    <property type="entry name" value="TYROSINE-PROTEIN PHOSPHATASE NON-RECEPTOR TYPE 13"/>
    <property type="match status" value="1"/>
</dbReference>
<evidence type="ECO:0000256" key="8">
    <source>
        <dbReference type="SAM" id="Coils"/>
    </source>
</evidence>
<evidence type="ECO:0000256" key="3">
    <source>
        <dbReference type="ARBA" id="ARBA00022490"/>
    </source>
</evidence>
<feature type="binding site" evidence="7">
    <location>
        <position position="1604"/>
    </location>
    <ligand>
        <name>substrate</name>
    </ligand>
</feature>
<feature type="domain" description="PDZ" evidence="12">
    <location>
        <begin position="639"/>
        <end position="727"/>
    </location>
</feature>
<dbReference type="CDD" id="cd14597">
    <property type="entry name" value="PTPc-N13"/>
    <property type="match status" value="1"/>
</dbReference>
<feature type="active site" description="Phosphocysteine intermediate" evidence="6">
    <location>
        <position position="1560"/>
    </location>
</feature>
<dbReference type="PROSITE" id="PS50055">
    <property type="entry name" value="TYR_PHOSPHATASE_PTP"/>
    <property type="match status" value="1"/>
</dbReference>
<dbReference type="Pfam" id="PF16599">
    <property type="entry name" value="PTN13_u3"/>
    <property type="match status" value="1"/>
</dbReference>
<dbReference type="CDD" id="cd06695">
    <property type="entry name" value="PDZ3_PTPN13_FRMPD2-like"/>
    <property type="match status" value="1"/>
</dbReference>